<dbReference type="Gene3D" id="3.40.50.2300">
    <property type="match status" value="1"/>
</dbReference>
<gene>
    <name evidence="5" type="ORF">EDM21_16670</name>
</gene>
<dbReference type="PANTHER" id="PTHR45339:SF1">
    <property type="entry name" value="HYBRID SIGNAL TRANSDUCTION HISTIDINE KINASE J"/>
    <property type="match status" value="1"/>
</dbReference>
<dbReference type="InterPro" id="IPR011006">
    <property type="entry name" value="CheY-like_superfamily"/>
</dbReference>
<dbReference type="Proteomes" id="UP000490800">
    <property type="component" value="Unassembled WGS sequence"/>
</dbReference>
<dbReference type="EMBL" id="RHLK01000010">
    <property type="protein sequence ID" value="MVP01132.1"/>
    <property type="molecule type" value="Genomic_DNA"/>
</dbReference>
<dbReference type="AlphaFoldDB" id="A0A7X3K0I7"/>
<evidence type="ECO:0000313" key="5">
    <source>
        <dbReference type="EMBL" id="MVP01132.1"/>
    </source>
</evidence>
<feature type="domain" description="Response regulatory" evidence="4">
    <location>
        <begin position="15"/>
        <end position="132"/>
    </location>
</feature>
<dbReference type="Pfam" id="PF00072">
    <property type="entry name" value="Response_reg"/>
    <property type="match status" value="1"/>
</dbReference>
<dbReference type="PROSITE" id="PS50110">
    <property type="entry name" value="RESPONSE_REGULATORY"/>
    <property type="match status" value="1"/>
</dbReference>
<dbReference type="GO" id="GO:0000160">
    <property type="term" value="P:phosphorelay signal transduction system"/>
    <property type="evidence" value="ECO:0007669"/>
    <property type="project" value="UniProtKB-KW"/>
</dbReference>
<keyword evidence="1 3" id="KW-0597">Phosphoprotein</keyword>
<comment type="caution">
    <text evidence="5">The sequence shown here is derived from an EMBL/GenBank/DDBJ whole genome shotgun (WGS) entry which is preliminary data.</text>
</comment>
<proteinExistence type="predicted"/>
<dbReference type="InterPro" id="IPR001789">
    <property type="entry name" value="Sig_transdc_resp-reg_receiver"/>
</dbReference>
<evidence type="ECO:0000256" key="3">
    <source>
        <dbReference type="PROSITE-ProRule" id="PRU00169"/>
    </source>
</evidence>
<sequence>MPVEQQGKAASDHLQILVVEDNFINQKLLRMILAKRGHETDIAENGVEAVEAVLRKAYDLVFMDIAMPEMDGFEAARSIRDKMNSPHLPVIIAVTAYAREEDQIQSMASGMQDYLSKPFRIPHIDALLDKWTPYIHTYKSKV</sequence>
<keyword evidence="2" id="KW-0902">Two-component regulatory system</keyword>
<evidence type="ECO:0000256" key="1">
    <source>
        <dbReference type="ARBA" id="ARBA00022553"/>
    </source>
</evidence>
<organism evidence="5 6">
    <name type="scientific">Paenibacillus lutrae</name>
    <dbReference type="NCBI Taxonomy" id="2078573"/>
    <lineage>
        <taxon>Bacteria</taxon>
        <taxon>Bacillati</taxon>
        <taxon>Bacillota</taxon>
        <taxon>Bacilli</taxon>
        <taxon>Bacillales</taxon>
        <taxon>Paenibacillaceae</taxon>
        <taxon>Paenibacillus</taxon>
    </lineage>
</organism>
<name>A0A7X3K0I7_9BACL</name>
<protein>
    <submittedName>
        <fullName evidence="5">Response regulator</fullName>
    </submittedName>
</protein>
<dbReference type="CDD" id="cd17546">
    <property type="entry name" value="REC_hyHK_CKI1_RcsC-like"/>
    <property type="match status" value="1"/>
</dbReference>
<dbReference type="SMART" id="SM00448">
    <property type="entry name" value="REC"/>
    <property type="match status" value="1"/>
</dbReference>
<accession>A0A7X3K0I7</accession>
<keyword evidence="6" id="KW-1185">Reference proteome</keyword>
<dbReference type="PANTHER" id="PTHR45339">
    <property type="entry name" value="HYBRID SIGNAL TRANSDUCTION HISTIDINE KINASE J"/>
    <property type="match status" value="1"/>
</dbReference>
<dbReference type="SUPFAM" id="SSF52172">
    <property type="entry name" value="CheY-like"/>
    <property type="match status" value="1"/>
</dbReference>
<feature type="modified residue" description="4-aspartylphosphate" evidence="3">
    <location>
        <position position="64"/>
    </location>
</feature>
<evidence type="ECO:0000259" key="4">
    <source>
        <dbReference type="PROSITE" id="PS50110"/>
    </source>
</evidence>
<evidence type="ECO:0000313" key="6">
    <source>
        <dbReference type="Proteomes" id="UP000490800"/>
    </source>
</evidence>
<evidence type="ECO:0000256" key="2">
    <source>
        <dbReference type="ARBA" id="ARBA00023012"/>
    </source>
</evidence>
<reference evidence="5 6" key="1">
    <citation type="journal article" date="2019" name="Microorganisms">
        <title>Paenibacillus lutrae sp. nov., A Chitinolytic Species Isolated from A River Otter in Castril Natural Park, Granada, Spain.</title>
        <authorList>
            <person name="Rodriguez M."/>
            <person name="Reina J.C."/>
            <person name="Bejar V."/>
            <person name="Llamas I."/>
        </authorList>
    </citation>
    <scope>NUCLEOTIDE SEQUENCE [LARGE SCALE GENOMIC DNA]</scope>
    <source>
        <strain evidence="5 6">N10</strain>
    </source>
</reference>
<dbReference type="OrthoDB" id="9790669at2"/>
<dbReference type="RefSeq" id="WP_157337257.1">
    <property type="nucleotide sequence ID" value="NZ_RHLK01000010.1"/>
</dbReference>